<accession>A0A382EMQ4</accession>
<proteinExistence type="predicted"/>
<sequence length="150" mass="17277">MIPLPDLLHHRPHAAADDQFLLELLEMAFLGSNESRGIDEEFGRIPLPHPTWNPDFFAKDLFLEDFLQHLSQLEIDGRDYPIHTAFVLRVLSQPPVDLETIHFRQAILRELEADESVLARVTTLYTELVSLLDQLKSTHTQTLLDTTLLR</sequence>
<feature type="non-terminal residue" evidence="1">
    <location>
        <position position="150"/>
    </location>
</feature>
<dbReference type="EMBL" id="UINC01044984">
    <property type="protein sequence ID" value="SVB51167.1"/>
    <property type="molecule type" value="Genomic_DNA"/>
</dbReference>
<gene>
    <name evidence="1" type="ORF">METZ01_LOCUS204021</name>
</gene>
<name>A0A382EMQ4_9ZZZZ</name>
<organism evidence="1">
    <name type="scientific">marine metagenome</name>
    <dbReference type="NCBI Taxonomy" id="408172"/>
    <lineage>
        <taxon>unclassified sequences</taxon>
        <taxon>metagenomes</taxon>
        <taxon>ecological metagenomes</taxon>
    </lineage>
</organism>
<protein>
    <submittedName>
        <fullName evidence="1">Uncharacterized protein</fullName>
    </submittedName>
</protein>
<reference evidence="1" key="1">
    <citation type="submission" date="2018-05" db="EMBL/GenBank/DDBJ databases">
        <authorList>
            <person name="Lanie J.A."/>
            <person name="Ng W.-L."/>
            <person name="Kazmierczak K.M."/>
            <person name="Andrzejewski T.M."/>
            <person name="Davidsen T.M."/>
            <person name="Wayne K.J."/>
            <person name="Tettelin H."/>
            <person name="Glass J.I."/>
            <person name="Rusch D."/>
            <person name="Podicherti R."/>
            <person name="Tsui H.-C.T."/>
            <person name="Winkler M.E."/>
        </authorList>
    </citation>
    <scope>NUCLEOTIDE SEQUENCE</scope>
</reference>
<dbReference type="AlphaFoldDB" id="A0A382EMQ4"/>
<evidence type="ECO:0000313" key="1">
    <source>
        <dbReference type="EMBL" id="SVB51167.1"/>
    </source>
</evidence>